<sequence length="46" mass="4831">MRPGGRCPATIAAGFTNPGDASVVRDEQHVVDHDIALGTSTRIRQG</sequence>
<evidence type="ECO:0000313" key="2">
    <source>
        <dbReference type="Proteomes" id="UP000586918"/>
    </source>
</evidence>
<name>A0A848DKJ4_9PSEU</name>
<keyword evidence="2" id="KW-1185">Reference proteome</keyword>
<evidence type="ECO:0000313" key="1">
    <source>
        <dbReference type="EMBL" id="NMH93085.1"/>
    </source>
</evidence>
<reference evidence="1 2" key="1">
    <citation type="submission" date="2020-04" db="EMBL/GenBank/DDBJ databases">
        <authorList>
            <person name="Klaysubun C."/>
            <person name="Duangmal K."/>
            <person name="Lipun K."/>
        </authorList>
    </citation>
    <scope>NUCLEOTIDE SEQUENCE [LARGE SCALE GENOMIC DNA]</scope>
    <source>
        <strain evidence="1 2">DSM 45300</strain>
    </source>
</reference>
<comment type="caution">
    <text evidence="1">The sequence shown here is derived from an EMBL/GenBank/DDBJ whole genome shotgun (WGS) entry which is preliminary data.</text>
</comment>
<proteinExistence type="predicted"/>
<dbReference type="Proteomes" id="UP000586918">
    <property type="component" value="Unassembled WGS sequence"/>
</dbReference>
<gene>
    <name evidence="1" type="ORF">HF519_16190</name>
</gene>
<dbReference type="AlphaFoldDB" id="A0A848DKJ4"/>
<dbReference type="RefSeq" id="WP_169413789.1">
    <property type="nucleotide sequence ID" value="NZ_JAAXKZ010000057.1"/>
</dbReference>
<protein>
    <submittedName>
        <fullName evidence="1">Uncharacterized protein</fullName>
    </submittedName>
</protein>
<accession>A0A848DKJ4</accession>
<organism evidence="1 2">
    <name type="scientific">Pseudonocardia bannensis</name>
    <dbReference type="NCBI Taxonomy" id="630973"/>
    <lineage>
        <taxon>Bacteria</taxon>
        <taxon>Bacillati</taxon>
        <taxon>Actinomycetota</taxon>
        <taxon>Actinomycetes</taxon>
        <taxon>Pseudonocardiales</taxon>
        <taxon>Pseudonocardiaceae</taxon>
        <taxon>Pseudonocardia</taxon>
    </lineage>
</organism>
<dbReference type="EMBL" id="JAAXKZ010000057">
    <property type="protein sequence ID" value="NMH93085.1"/>
    <property type="molecule type" value="Genomic_DNA"/>
</dbReference>